<proteinExistence type="predicted"/>
<gene>
    <name evidence="1" type="ORF">PFISCL1PPCAC_9598</name>
</gene>
<dbReference type="EMBL" id="BTSY01000003">
    <property type="protein sequence ID" value="GMT18301.1"/>
    <property type="molecule type" value="Genomic_DNA"/>
</dbReference>
<dbReference type="Proteomes" id="UP001432322">
    <property type="component" value="Unassembled WGS sequence"/>
</dbReference>
<evidence type="ECO:0000313" key="2">
    <source>
        <dbReference type="Proteomes" id="UP001432322"/>
    </source>
</evidence>
<keyword evidence="2" id="KW-1185">Reference proteome</keyword>
<organism evidence="1 2">
    <name type="scientific">Pristionchus fissidentatus</name>
    <dbReference type="NCBI Taxonomy" id="1538716"/>
    <lineage>
        <taxon>Eukaryota</taxon>
        <taxon>Metazoa</taxon>
        <taxon>Ecdysozoa</taxon>
        <taxon>Nematoda</taxon>
        <taxon>Chromadorea</taxon>
        <taxon>Rhabditida</taxon>
        <taxon>Rhabditina</taxon>
        <taxon>Diplogasteromorpha</taxon>
        <taxon>Diplogasteroidea</taxon>
        <taxon>Neodiplogasteridae</taxon>
        <taxon>Pristionchus</taxon>
    </lineage>
</organism>
<comment type="caution">
    <text evidence="1">The sequence shown here is derived from an EMBL/GenBank/DDBJ whole genome shotgun (WGS) entry which is preliminary data.</text>
</comment>
<evidence type="ECO:0000313" key="1">
    <source>
        <dbReference type="EMBL" id="GMT18301.1"/>
    </source>
</evidence>
<dbReference type="AlphaFoldDB" id="A0AAV5VF37"/>
<accession>A0AAV5VF37</accession>
<feature type="non-terminal residue" evidence="1">
    <location>
        <position position="1"/>
    </location>
</feature>
<sequence>VESLPVEKIEIIQVSFIKCFYNCKHVLILEVPWPPEIVRQMTSGLAFWRTEICPIVKDLMLPLDRIIINERLFGHIYFHILESHFQLIIEGNLRNGIEMTPLPEGSNAITHKWWHNSFNTHMEESDIYHEYYLLD</sequence>
<protein>
    <submittedName>
        <fullName evidence="1">Uncharacterized protein</fullName>
    </submittedName>
</protein>
<reference evidence="1" key="1">
    <citation type="submission" date="2023-10" db="EMBL/GenBank/DDBJ databases">
        <title>Genome assembly of Pristionchus species.</title>
        <authorList>
            <person name="Yoshida K."/>
            <person name="Sommer R.J."/>
        </authorList>
    </citation>
    <scope>NUCLEOTIDE SEQUENCE</scope>
    <source>
        <strain evidence="1">RS5133</strain>
    </source>
</reference>
<name>A0AAV5VF37_9BILA</name>